<organism evidence="1">
    <name type="scientific">Arundo donax</name>
    <name type="common">Giant reed</name>
    <name type="synonym">Donax arundinaceus</name>
    <dbReference type="NCBI Taxonomy" id="35708"/>
    <lineage>
        <taxon>Eukaryota</taxon>
        <taxon>Viridiplantae</taxon>
        <taxon>Streptophyta</taxon>
        <taxon>Embryophyta</taxon>
        <taxon>Tracheophyta</taxon>
        <taxon>Spermatophyta</taxon>
        <taxon>Magnoliopsida</taxon>
        <taxon>Liliopsida</taxon>
        <taxon>Poales</taxon>
        <taxon>Poaceae</taxon>
        <taxon>PACMAD clade</taxon>
        <taxon>Arundinoideae</taxon>
        <taxon>Arundineae</taxon>
        <taxon>Arundo</taxon>
    </lineage>
</organism>
<evidence type="ECO:0000313" key="1">
    <source>
        <dbReference type="EMBL" id="JAD52931.1"/>
    </source>
</evidence>
<name>A0A0A9AP57_ARUDO</name>
<dbReference type="EMBL" id="GBRH01244964">
    <property type="protein sequence ID" value="JAD52931.1"/>
    <property type="molecule type" value="Transcribed_RNA"/>
</dbReference>
<reference evidence="1" key="2">
    <citation type="journal article" date="2015" name="Data Brief">
        <title>Shoot transcriptome of the giant reed, Arundo donax.</title>
        <authorList>
            <person name="Barrero R.A."/>
            <person name="Guerrero F.D."/>
            <person name="Moolhuijzen P."/>
            <person name="Goolsby J.A."/>
            <person name="Tidwell J."/>
            <person name="Bellgard S.E."/>
            <person name="Bellgard M.I."/>
        </authorList>
    </citation>
    <scope>NUCLEOTIDE SEQUENCE</scope>
    <source>
        <tissue evidence="1">Shoot tissue taken approximately 20 cm above the soil surface</tissue>
    </source>
</reference>
<protein>
    <submittedName>
        <fullName evidence="1">Uncharacterized protein</fullName>
    </submittedName>
</protein>
<sequence length="48" mass="5172">MVAGRAGQLRVGAPMRAVEREGEEEGEVEVERRGDCGTHCVFRQAKGG</sequence>
<reference evidence="1" key="1">
    <citation type="submission" date="2014-09" db="EMBL/GenBank/DDBJ databases">
        <authorList>
            <person name="Magalhaes I.L.F."/>
            <person name="Oliveira U."/>
            <person name="Santos F.R."/>
            <person name="Vidigal T.H.D.A."/>
            <person name="Brescovit A.D."/>
            <person name="Santos A.J."/>
        </authorList>
    </citation>
    <scope>NUCLEOTIDE SEQUENCE</scope>
    <source>
        <tissue evidence="1">Shoot tissue taken approximately 20 cm above the soil surface</tissue>
    </source>
</reference>
<proteinExistence type="predicted"/>
<accession>A0A0A9AP57</accession>
<dbReference type="AlphaFoldDB" id="A0A0A9AP57"/>